<keyword evidence="1" id="KW-0812">Transmembrane</keyword>
<feature type="transmembrane region" description="Helical" evidence="1">
    <location>
        <begin position="118"/>
        <end position="140"/>
    </location>
</feature>
<proteinExistence type="predicted"/>
<protein>
    <submittedName>
        <fullName evidence="2">Aspartate racemase</fullName>
    </submittedName>
</protein>
<keyword evidence="3" id="KW-1185">Reference proteome</keyword>
<name>A0A3M7MGL2_9PLEO</name>
<evidence type="ECO:0000256" key="1">
    <source>
        <dbReference type="SAM" id="Phobius"/>
    </source>
</evidence>
<gene>
    <name evidence="2" type="ORF">GMOD_00008012</name>
</gene>
<feature type="transmembrane region" description="Helical" evidence="1">
    <location>
        <begin position="227"/>
        <end position="246"/>
    </location>
</feature>
<keyword evidence="1" id="KW-0472">Membrane</keyword>
<dbReference type="EMBL" id="KE747840">
    <property type="protein sequence ID" value="RMZ73494.1"/>
    <property type="molecule type" value="Genomic_DNA"/>
</dbReference>
<evidence type="ECO:0000313" key="3">
    <source>
        <dbReference type="Proteomes" id="UP000265663"/>
    </source>
</evidence>
<sequence>MSTAEVFSALGLPARTAARVLLSPRYVFNGFLQLRAWKGNTYARARYGPSFIWRTWLLFDCRDLEVMEKILNYGSDEDVLRMREAKLEQFKLVALVGALLATLALQALSMPLLGETTFIARSSFTVSTTLSLLATFFTCIQQRELGVIYKASAFRLWLSNGIRYTNAENRVVLQSSLASLTLLEAPYELISLAVANFVAGMAAYMWGVYKQRLQLQMESGWAERVAAVVYFAFGTGFAFAMFPVLLGSKDRETQAADAVMAEEERMDLEMGGEAARREAMDMIRWEAKVDAEYRSDAEYRRDYEYRGRRSC</sequence>
<feature type="transmembrane region" description="Helical" evidence="1">
    <location>
        <begin position="189"/>
        <end position="207"/>
    </location>
</feature>
<evidence type="ECO:0000313" key="2">
    <source>
        <dbReference type="EMBL" id="RMZ73494.1"/>
    </source>
</evidence>
<organism evidence="2 3">
    <name type="scientific">Pyrenophora seminiperda CCB06</name>
    <dbReference type="NCBI Taxonomy" id="1302712"/>
    <lineage>
        <taxon>Eukaryota</taxon>
        <taxon>Fungi</taxon>
        <taxon>Dikarya</taxon>
        <taxon>Ascomycota</taxon>
        <taxon>Pezizomycotina</taxon>
        <taxon>Dothideomycetes</taxon>
        <taxon>Pleosporomycetidae</taxon>
        <taxon>Pleosporales</taxon>
        <taxon>Pleosporineae</taxon>
        <taxon>Pleosporaceae</taxon>
        <taxon>Pyrenophora</taxon>
    </lineage>
</organism>
<reference evidence="2 3" key="1">
    <citation type="journal article" date="2014" name="PLoS ONE">
        <title>De novo Genome Assembly of the Fungal Plant Pathogen Pyrenophora semeniperda.</title>
        <authorList>
            <person name="Soliai M.M."/>
            <person name="Meyer S.E."/>
            <person name="Udall J.A."/>
            <person name="Elzinga D.E."/>
            <person name="Hermansen R.A."/>
            <person name="Bodily P.M."/>
            <person name="Hart A.A."/>
            <person name="Coleman C.E."/>
        </authorList>
    </citation>
    <scope>NUCLEOTIDE SEQUENCE [LARGE SCALE GENOMIC DNA]</scope>
    <source>
        <strain evidence="2 3">CCB06</strain>
        <tissue evidence="2">Mycelium</tissue>
    </source>
</reference>
<dbReference type="OrthoDB" id="4941332at2759"/>
<accession>A0A3M7MGL2</accession>
<feature type="transmembrane region" description="Helical" evidence="1">
    <location>
        <begin position="92"/>
        <end position="112"/>
    </location>
</feature>
<keyword evidence="1" id="KW-1133">Transmembrane helix</keyword>
<dbReference type="AlphaFoldDB" id="A0A3M7MGL2"/>
<dbReference type="Proteomes" id="UP000265663">
    <property type="component" value="Unassembled WGS sequence"/>
</dbReference>